<dbReference type="EMBL" id="JAKMXF010000297">
    <property type="protein sequence ID" value="KAI6652713.1"/>
    <property type="molecule type" value="Genomic_DNA"/>
</dbReference>
<feature type="non-terminal residue" evidence="9">
    <location>
        <position position="1"/>
    </location>
</feature>
<gene>
    <name evidence="9" type="ORF">LOD99_4099</name>
</gene>
<keyword evidence="5" id="KW-0747">Spliceosome</keyword>
<keyword evidence="6" id="KW-0508">mRNA splicing</keyword>
<evidence type="ECO:0000313" key="10">
    <source>
        <dbReference type="Proteomes" id="UP001165289"/>
    </source>
</evidence>
<feature type="coiled-coil region" evidence="8">
    <location>
        <begin position="26"/>
        <end position="60"/>
    </location>
</feature>
<dbReference type="PANTHER" id="PTHR13296">
    <property type="entry name" value="BCAS2 PROTEIN"/>
    <property type="match status" value="1"/>
</dbReference>
<dbReference type="PANTHER" id="PTHR13296:SF0">
    <property type="entry name" value="PRE-MRNA-SPLICING FACTOR SPF27"/>
    <property type="match status" value="1"/>
</dbReference>
<dbReference type="GO" id="GO:0006397">
    <property type="term" value="P:mRNA processing"/>
    <property type="evidence" value="ECO:0007669"/>
    <property type="project" value="UniProtKB-KW"/>
</dbReference>
<proteinExistence type="inferred from homology"/>
<sequence>LEQQSLRIMNLDLLLRYGASAWKVHNEQLERMTVLEEKQLRQIKQRIQEVNWERKKQQTEGGEGLSRLSAEWNYLVKENLQIEEVCLPLEREIETLRTLVENKKHNK</sequence>
<evidence type="ECO:0000256" key="8">
    <source>
        <dbReference type="SAM" id="Coils"/>
    </source>
</evidence>
<keyword evidence="10" id="KW-1185">Reference proteome</keyword>
<dbReference type="InterPro" id="IPR008409">
    <property type="entry name" value="SPF27"/>
</dbReference>
<evidence type="ECO:0000256" key="4">
    <source>
        <dbReference type="ARBA" id="ARBA00022664"/>
    </source>
</evidence>
<dbReference type="Proteomes" id="UP001165289">
    <property type="component" value="Unassembled WGS sequence"/>
</dbReference>
<evidence type="ECO:0000313" key="9">
    <source>
        <dbReference type="EMBL" id="KAI6652713.1"/>
    </source>
</evidence>
<accession>A0AAV7JUU9</accession>
<evidence type="ECO:0000256" key="7">
    <source>
        <dbReference type="ARBA" id="ARBA00023242"/>
    </source>
</evidence>
<protein>
    <recommendedName>
        <fullName evidence="3">Pre-mRNA-splicing factor SPF27</fullName>
    </recommendedName>
</protein>
<dbReference type="GO" id="GO:0000974">
    <property type="term" value="C:Prp19 complex"/>
    <property type="evidence" value="ECO:0007669"/>
    <property type="project" value="TreeGrafter"/>
</dbReference>
<dbReference type="GO" id="GO:0071011">
    <property type="term" value="C:precatalytic spliceosome"/>
    <property type="evidence" value="ECO:0007669"/>
    <property type="project" value="TreeGrafter"/>
</dbReference>
<keyword evidence="4" id="KW-0507">mRNA processing</keyword>
<reference evidence="9 10" key="1">
    <citation type="journal article" date="2023" name="BMC Biol.">
        <title>The compact genome of the sponge Oopsacas minuta (Hexactinellida) is lacking key metazoan core genes.</title>
        <authorList>
            <person name="Santini S."/>
            <person name="Schenkelaars Q."/>
            <person name="Jourda C."/>
            <person name="Duchesne M."/>
            <person name="Belahbib H."/>
            <person name="Rocher C."/>
            <person name="Selva M."/>
            <person name="Riesgo A."/>
            <person name="Vervoort M."/>
            <person name="Leys S.P."/>
            <person name="Kodjabachian L."/>
            <person name="Le Bivic A."/>
            <person name="Borchiellini C."/>
            <person name="Claverie J.M."/>
            <person name="Renard E."/>
        </authorList>
    </citation>
    <scope>NUCLEOTIDE SEQUENCE [LARGE SCALE GENOMIC DNA]</scope>
    <source>
        <strain evidence="9">SPO-2</strain>
    </source>
</reference>
<comment type="subcellular location">
    <subcellularLocation>
        <location evidence="1">Nucleus</location>
    </subcellularLocation>
</comment>
<comment type="caution">
    <text evidence="9">The sequence shown here is derived from an EMBL/GenBank/DDBJ whole genome shotgun (WGS) entry which is preliminary data.</text>
</comment>
<keyword evidence="7" id="KW-0539">Nucleus</keyword>
<keyword evidence="8" id="KW-0175">Coiled coil</keyword>
<dbReference type="AlphaFoldDB" id="A0AAV7JUU9"/>
<evidence type="ECO:0000256" key="5">
    <source>
        <dbReference type="ARBA" id="ARBA00022728"/>
    </source>
</evidence>
<evidence type="ECO:0000256" key="6">
    <source>
        <dbReference type="ARBA" id="ARBA00023187"/>
    </source>
</evidence>
<evidence type="ECO:0000256" key="1">
    <source>
        <dbReference type="ARBA" id="ARBA00004123"/>
    </source>
</evidence>
<dbReference type="GO" id="GO:0008380">
    <property type="term" value="P:RNA splicing"/>
    <property type="evidence" value="ECO:0007669"/>
    <property type="project" value="UniProtKB-KW"/>
</dbReference>
<organism evidence="9 10">
    <name type="scientific">Oopsacas minuta</name>
    <dbReference type="NCBI Taxonomy" id="111878"/>
    <lineage>
        <taxon>Eukaryota</taxon>
        <taxon>Metazoa</taxon>
        <taxon>Porifera</taxon>
        <taxon>Hexactinellida</taxon>
        <taxon>Hexasterophora</taxon>
        <taxon>Lyssacinosida</taxon>
        <taxon>Leucopsacidae</taxon>
        <taxon>Oopsacas</taxon>
    </lineage>
</organism>
<comment type="similarity">
    <text evidence="2">Belongs to the SPF27 family.</text>
</comment>
<name>A0AAV7JUU9_9METZ</name>
<dbReference type="GO" id="GO:0071013">
    <property type="term" value="C:catalytic step 2 spliceosome"/>
    <property type="evidence" value="ECO:0007669"/>
    <property type="project" value="TreeGrafter"/>
</dbReference>
<dbReference type="Pfam" id="PF05700">
    <property type="entry name" value="BCAS2"/>
    <property type="match status" value="1"/>
</dbReference>
<evidence type="ECO:0000256" key="3">
    <source>
        <dbReference type="ARBA" id="ARBA00014158"/>
    </source>
</evidence>
<evidence type="ECO:0000256" key="2">
    <source>
        <dbReference type="ARBA" id="ARBA00010788"/>
    </source>
</evidence>